<accession>A0A6P2D6W1</accession>
<name>A0A6P2D6W1_9BACT</name>
<proteinExistence type="predicted"/>
<sequence>MDSLGRTTKVTYPNGRIDYTVYNDTSHEVRSYAGWDATNNVATGPTTVARTDRAGSYTETLTMSSAPSVSGGRPTGTESIAQVQSLSRTYTNAAGQTIYSDAYFNLSGLTYSTSAVLGTEGVNFYRTRYQYGDQGGLNKTVSPQGTIYRTVYDGQGRKVSEWVGTDDTPTSGFWSPTNLIGTNMVKVKEYEYDGGGVGDGNLTKVTQIPGGGSANRVTQAWFDWRNRAVAVKGGVEASESMSVNRPLAYYDYDNLNHVTKTRFFDADTVAPTVSSGGPQPLSSSLLRAQITTSYDELGRAYRSDTYSVNPSTGSVGANTLYTQTWYDARGWGIKTSSPNGSVQKTKYDGAGRVVASYVSDGREDTGYSDADVAGDTVLAQAEYVYDGNGNVLQVTTRDRFHDASGAGALDAPWTGIGQRVSYARYYYDLAGRTVAAVNVGTNGGSSWSRPGTTPSRSATALVTSTKYATDAVQVIALTGSPTSGTFTLSFGGSTTSALAHNASAATVQTALAGLASIGSGNVQVSAAAGGGWEVRFTGTKAGTYQSAITGTGAGLTGGTSPAVFISTVNAGGDAGRAVEVTDSAGRVTRTYSDALGRTTRTVENFVDGVVSDADDKTTGYTYNGAGVTSLTAYLTGGGIQTTGYVYGVTVATGSAIESNDIVRLTHWRTRRSGPPVRPNRSPRRLTRWVRRSPRQTATGASTRSPTTFSAAW</sequence>
<dbReference type="EMBL" id="LR593886">
    <property type="protein sequence ID" value="VTR96657.1"/>
    <property type="molecule type" value="Genomic_DNA"/>
</dbReference>
<keyword evidence="3" id="KW-1185">Reference proteome</keyword>
<feature type="compositionally biased region" description="Polar residues" evidence="1">
    <location>
        <begin position="694"/>
        <end position="712"/>
    </location>
</feature>
<dbReference type="AlphaFoldDB" id="A0A6P2D6W1"/>
<feature type="compositionally biased region" description="Basic residues" evidence="1">
    <location>
        <begin position="680"/>
        <end position="693"/>
    </location>
</feature>
<dbReference type="Proteomes" id="UP000464178">
    <property type="component" value="Chromosome"/>
</dbReference>
<dbReference type="Gene3D" id="2.180.10.10">
    <property type="entry name" value="RHS repeat-associated core"/>
    <property type="match status" value="1"/>
</dbReference>
<evidence type="ECO:0000313" key="3">
    <source>
        <dbReference type="Proteomes" id="UP000464178"/>
    </source>
</evidence>
<gene>
    <name evidence="2" type="ORF">SOIL9_11110</name>
</gene>
<dbReference type="KEGG" id="gms:SOIL9_11110"/>
<organism evidence="2 3">
    <name type="scientific">Gemmata massiliana</name>
    <dbReference type="NCBI Taxonomy" id="1210884"/>
    <lineage>
        <taxon>Bacteria</taxon>
        <taxon>Pseudomonadati</taxon>
        <taxon>Planctomycetota</taxon>
        <taxon>Planctomycetia</taxon>
        <taxon>Gemmatales</taxon>
        <taxon>Gemmataceae</taxon>
        <taxon>Gemmata</taxon>
    </lineage>
</organism>
<evidence type="ECO:0000256" key="1">
    <source>
        <dbReference type="SAM" id="MobiDB-lite"/>
    </source>
</evidence>
<feature type="region of interest" description="Disordered" evidence="1">
    <location>
        <begin position="669"/>
        <end position="712"/>
    </location>
</feature>
<protein>
    <submittedName>
        <fullName evidence="2">Rhs repeat-associated core domain-containing protein: YD repeat protein</fullName>
    </submittedName>
</protein>
<reference evidence="2 3" key="1">
    <citation type="submission" date="2019-05" db="EMBL/GenBank/DDBJ databases">
        <authorList>
            <consortium name="Science for Life Laboratories"/>
        </authorList>
    </citation>
    <scope>NUCLEOTIDE SEQUENCE [LARGE SCALE GENOMIC DNA]</scope>
    <source>
        <strain evidence="2">Soil9</strain>
    </source>
</reference>
<evidence type="ECO:0000313" key="2">
    <source>
        <dbReference type="EMBL" id="VTR96657.1"/>
    </source>
</evidence>